<evidence type="ECO:0000256" key="1">
    <source>
        <dbReference type="ARBA" id="ARBA00011073"/>
    </source>
</evidence>
<dbReference type="InterPro" id="IPR000209">
    <property type="entry name" value="Peptidase_S8/S53_dom"/>
</dbReference>
<evidence type="ECO:0000259" key="9">
    <source>
        <dbReference type="Pfam" id="PF22148"/>
    </source>
</evidence>
<dbReference type="Gene3D" id="3.40.50.200">
    <property type="entry name" value="Peptidase S8/S53 domain"/>
    <property type="match status" value="1"/>
</dbReference>
<evidence type="ECO:0000313" key="11">
    <source>
        <dbReference type="Proteomes" id="UP001208017"/>
    </source>
</evidence>
<comment type="similarity">
    <text evidence="1 5 6">Belongs to the peptidase S8 family.</text>
</comment>
<organism evidence="10 11">
    <name type="scientific">Tumebacillus lacus</name>
    <dbReference type="NCBI Taxonomy" id="2995335"/>
    <lineage>
        <taxon>Bacteria</taxon>
        <taxon>Bacillati</taxon>
        <taxon>Bacillota</taxon>
        <taxon>Bacilli</taxon>
        <taxon>Bacillales</taxon>
        <taxon>Alicyclobacillaceae</taxon>
        <taxon>Tumebacillus</taxon>
    </lineage>
</organism>
<keyword evidence="3 5" id="KW-0378">Hydrolase</keyword>
<evidence type="ECO:0000256" key="4">
    <source>
        <dbReference type="ARBA" id="ARBA00022825"/>
    </source>
</evidence>
<dbReference type="InterPro" id="IPR022398">
    <property type="entry name" value="Peptidase_S8_His-AS"/>
</dbReference>
<dbReference type="PANTHER" id="PTHR43806">
    <property type="entry name" value="PEPTIDASE S8"/>
    <property type="match status" value="1"/>
</dbReference>
<keyword evidence="11" id="KW-1185">Reference proteome</keyword>
<evidence type="ECO:0000313" key="10">
    <source>
        <dbReference type="EMBL" id="MCX7571247.1"/>
    </source>
</evidence>
<evidence type="ECO:0000256" key="3">
    <source>
        <dbReference type="ARBA" id="ARBA00022801"/>
    </source>
</evidence>
<dbReference type="PROSITE" id="PS00138">
    <property type="entry name" value="SUBTILASE_SER"/>
    <property type="match status" value="1"/>
</dbReference>
<feature type="active site" description="Charge relay system" evidence="5">
    <location>
        <position position="185"/>
    </location>
</feature>
<dbReference type="EMBL" id="JAPMLT010000009">
    <property type="protein sequence ID" value="MCX7571247.1"/>
    <property type="molecule type" value="Genomic_DNA"/>
</dbReference>
<keyword evidence="4 5" id="KW-0720">Serine protease</keyword>
<evidence type="ECO:0000256" key="2">
    <source>
        <dbReference type="ARBA" id="ARBA00022670"/>
    </source>
</evidence>
<evidence type="ECO:0000256" key="5">
    <source>
        <dbReference type="PROSITE-ProRule" id="PRU01240"/>
    </source>
</evidence>
<sequence length="396" mass="40945">MNKKFIGTLAAAALLVSLAPVGASAAVTADAAPAVKKEEKAHAQDRILVKFKAGKDSKAVSKKLGAEEAKSLGNGKSEWKLVKVPNGKAAEMLEKFNADADVELAEPDYIHTVQLTPNDPSYGSQWHHPNIQANLAWDITRGTSARTIAIIDTGVDIQHGDLSSKIVAGYDFVNNDTNADDDQGHGTHCAGIAAAIGMNSYQGTGVDMNARIMPVKVLNSQGSGYTSDIIDGVYYAADNGAHVLSMSLGGGGATSAFQSAIDYAHSRGKIVVAAAGNSNTSAKSYPAAYNNVIAVASTTSSNTRSSFSNYGTWVDIAAPGSSIYATANGGGMTTMSGTSMATPVVAGVLSLAWSKNTGYSNTTVINRVLSTADAISGTGTYWMNGKVNAYKAVNGF</sequence>
<dbReference type="InterPro" id="IPR023827">
    <property type="entry name" value="Peptidase_S8_Asp-AS"/>
</dbReference>
<dbReference type="Proteomes" id="UP001208017">
    <property type="component" value="Unassembled WGS sequence"/>
</dbReference>
<dbReference type="RefSeq" id="WP_267152490.1">
    <property type="nucleotide sequence ID" value="NZ_JAPMLT010000009.1"/>
</dbReference>
<dbReference type="SUPFAM" id="SSF52743">
    <property type="entry name" value="Subtilisin-like"/>
    <property type="match status" value="1"/>
</dbReference>
<dbReference type="InterPro" id="IPR015500">
    <property type="entry name" value="Peptidase_S8_subtilisin-rel"/>
</dbReference>
<feature type="domain" description="Fervidolysin-like N-terminal prodomain" evidence="9">
    <location>
        <begin position="30"/>
        <end position="107"/>
    </location>
</feature>
<evidence type="ECO:0000256" key="7">
    <source>
        <dbReference type="SAM" id="SignalP"/>
    </source>
</evidence>
<evidence type="ECO:0000259" key="8">
    <source>
        <dbReference type="Pfam" id="PF00082"/>
    </source>
</evidence>
<name>A0ABT3X2W2_9BACL</name>
<feature type="active site" description="Charge relay system" evidence="5">
    <location>
        <position position="339"/>
    </location>
</feature>
<accession>A0ABT3X2W2</accession>
<dbReference type="PROSITE" id="PS51892">
    <property type="entry name" value="SUBTILASE"/>
    <property type="match status" value="1"/>
</dbReference>
<dbReference type="PRINTS" id="PR00723">
    <property type="entry name" value="SUBTILISIN"/>
</dbReference>
<dbReference type="Pfam" id="PF22148">
    <property type="entry name" value="Fervidolysin_NPro-like"/>
    <property type="match status" value="1"/>
</dbReference>
<dbReference type="InterPro" id="IPR050131">
    <property type="entry name" value="Peptidase_S8_subtilisin-like"/>
</dbReference>
<dbReference type="InterPro" id="IPR054399">
    <property type="entry name" value="Fervidolysin-like_N_prodom"/>
</dbReference>
<dbReference type="Pfam" id="PF00082">
    <property type="entry name" value="Peptidase_S8"/>
    <property type="match status" value="1"/>
</dbReference>
<protein>
    <submittedName>
        <fullName evidence="10">S8 family serine peptidase</fullName>
    </submittedName>
</protein>
<feature type="chain" id="PRO_5047530304" evidence="7">
    <location>
        <begin position="26"/>
        <end position="396"/>
    </location>
</feature>
<feature type="domain" description="Peptidase S8/S53" evidence="8">
    <location>
        <begin position="147"/>
        <end position="373"/>
    </location>
</feature>
<dbReference type="InterPro" id="IPR036852">
    <property type="entry name" value="Peptidase_S8/S53_dom_sf"/>
</dbReference>
<dbReference type="PANTHER" id="PTHR43806:SF11">
    <property type="entry name" value="CEREVISIN-RELATED"/>
    <property type="match status" value="1"/>
</dbReference>
<feature type="active site" description="Charge relay system" evidence="5">
    <location>
        <position position="152"/>
    </location>
</feature>
<dbReference type="PROSITE" id="PS00137">
    <property type="entry name" value="SUBTILASE_HIS"/>
    <property type="match status" value="1"/>
</dbReference>
<comment type="caution">
    <text evidence="10">The sequence shown here is derived from an EMBL/GenBank/DDBJ whole genome shotgun (WGS) entry which is preliminary data.</text>
</comment>
<proteinExistence type="inferred from homology"/>
<evidence type="ECO:0000256" key="6">
    <source>
        <dbReference type="RuleBase" id="RU003355"/>
    </source>
</evidence>
<gene>
    <name evidence="10" type="ORF">OS242_14945</name>
</gene>
<reference evidence="10 11" key="1">
    <citation type="submission" date="2022-11" db="EMBL/GenBank/DDBJ databases">
        <title>Study of microbial diversity in lake waters.</title>
        <authorList>
            <person name="Zhang J."/>
        </authorList>
    </citation>
    <scope>NUCLEOTIDE SEQUENCE [LARGE SCALE GENOMIC DNA]</scope>
    <source>
        <strain evidence="10 11">DT12</strain>
    </source>
</reference>
<keyword evidence="7" id="KW-0732">Signal</keyword>
<dbReference type="PROSITE" id="PS00136">
    <property type="entry name" value="SUBTILASE_ASP"/>
    <property type="match status" value="1"/>
</dbReference>
<dbReference type="InterPro" id="IPR023828">
    <property type="entry name" value="Peptidase_S8_Ser-AS"/>
</dbReference>
<keyword evidence="2 5" id="KW-0645">Protease</keyword>
<feature type="signal peptide" evidence="7">
    <location>
        <begin position="1"/>
        <end position="25"/>
    </location>
</feature>